<dbReference type="Proteomes" id="UP001187315">
    <property type="component" value="Unassembled WGS sequence"/>
</dbReference>
<feature type="region of interest" description="Disordered" evidence="1">
    <location>
        <begin position="73"/>
        <end position="104"/>
    </location>
</feature>
<protein>
    <recommendedName>
        <fullName evidence="4">Centrosomal protein of 126 kDa</fullName>
    </recommendedName>
</protein>
<dbReference type="GO" id="GO:0030496">
    <property type="term" value="C:midbody"/>
    <property type="evidence" value="ECO:0007669"/>
    <property type="project" value="TreeGrafter"/>
</dbReference>
<feature type="compositionally biased region" description="Polar residues" evidence="1">
    <location>
        <begin position="594"/>
        <end position="612"/>
    </location>
</feature>
<sequence>MPKDILFYSNFRAGLDGEPEDDRQLLVQEQKACRARARQYSLETNRRRKALEDKRRQRDIQEQRLREKILQKRKQRLQEATERFQRAHLPLSQRTRPASSTRAPNLDEALSCIQGGQTPYTHGSSFFSGTSTINNCNPSPKPPGGSSGPRSLRTVSAAQAFGKLIQERSLSDFKTSQPLFMKQLQENLVKAQEQTQDHIVTQIRHAESLLSLDSLEKDVPQHGPGSKTDSLDPPEVHDTRILSMQRQQNYANPPSNPCPPKSFLEKAISQQVLPSSSSSSSPSPVEDETFHEVQSVQHFLKEVEQCNITGLSKMSKIQTTLPCQMQVLAGASGHTAQQHGKTTQESILWDKSTVAAPCKIQTASDTIPLDYSSVDQRSNNGAGEFSKCTKHKSEMQAPQTAGRCLYSGASDLNKVSPSLENSVSQPIETENLRNIEKYKTADNPNLTDENSDSRLAKDILPSSSKLIKGPDESLLDSLTNHIDLKSRKVRFLKGILKNCHFAFSKQVAIAVRDSLELTRSKGSDNESNKCIKKKLRWLDEVHIDGGGNKDILTKNLSKLAETKSRLTQQAQQPLVNQQQGSYLLRYMNIPADISKNNMTSSSPGEPNSTKQAWSDVGCQKEKQQELTGESRAEKAASCAAGMAPQQAHSGKTGIGTISSHARRGIIIRSQSSSQIQHVSRTQGKVLVPRPPPRPEVTTKTGNNDECSQEKACLAAEHILYKDYPEVQPAPQSNILKTDDGTILAPGQHYYACMYETMSKGNYNLCQSEGQVGSTTNCFQKGILDRTPTDEEISLLWNGVRTALASKDARSPVRRPALENDMVKNRTPALGYRKPPVLYQAIVPITASKTDQMVHDQVSEAIDGDEQVAFHSAHFQRAAEVLQSQRGLSALSLEEQKLLQSLDRLNQRLQYVQDVAARNPGLKGIVALDPAYNQSPQPGERTRATLHRYHSGPADSRTHPHRRY</sequence>
<dbReference type="GO" id="GO:1905515">
    <property type="term" value="P:non-motile cilium assembly"/>
    <property type="evidence" value="ECO:0007669"/>
    <property type="project" value="InterPro"/>
</dbReference>
<gene>
    <name evidence="2" type="ORF">Q7C36_009976</name>
</gene>
<dbReference type="PANTHER" id="PTHR31191">
    <property type="entry name" value="CENTROSOMAL PROTEIN CEP126"/>
    <property type="match status" value="1"/>
</dbReference>
<dbReference type="EMBL" id="JAVHJS010000009">
    <property type="protein sequence ID" value="KAK2848294.1"/>
    <property type="molecule type" value="Genomic_DNA"/>
</dbReference>
<feature type="compositionally biased region" description="Low complexity" evidence="1">
    <location>
        <begin position="274"/>
        <end position="284"/>
    </location>
</feature>
<feature type="compositionally biased region" description="Basic and acidic residues" evidence="1">
    <location>
        <begin position="618"/>
        <end position="632"/>
    </location>
</feature>
<accession>A0AA88SSI7</accession>
<comment type="caution">
    <text evidence="2">The sequence shown here is derived from an EMBL/GenBank/DDBJ whole genome shotgun (WGS) entry which is preliminary data.</text>
</comment>
<organism evidence="2 3">
    <name type="scientific">Tachysurus vachellii</name>
    <name type="common">Darkbarbel catfish</name>
    <name type="synonym">Pelteobagrus vachellii</name>
    <dbReference type="NCBI Taxonomy" id="175792"/>
    <lineage>
        <taxon>Eukaryota</taxon>
        <taxon>Metazoa</taxon>
        <taxon>Chordata</taxon>
        <taxon>Craniata</taxon>
        <taxon>Vertebrata</taxon>
        <taxon>Euteleostomi</taxon>
        <taxon>Actinopterygii</taxon>
        <taxon>Neopterygii</taxon>
        <taxon>Teleostei</taxon>
        <taxon>Ostariophysi</taxon>
        <taxon>Siluriformes</taxon>
        <taxon>Bagridae</taxon>
        <taxon>Tachysurus</taxon>
    </lineage>
</organism>
<evidence type="ECO:0000313" key="2">
    <source>
        <dbReference type="EMBL" id="KAK2848294.1"/>
    </source>
</evidence>
<dbReference type="AlphaFoldDB" id="A0AA88SSI7"/>
<evidence type="ECO:0000313" key="3">
    <source>
        <dbReference type="Proteomes" id="UP001187315"/>
    </source>
</evidence>
<evidence type="ECO:0000256" key="1">
    <source>
        <dbReference type="SAM" id="MobiDB-lite"/>
    </source>
</evidence>
<dbReference type="PANTHER" id="PTHR31191:SF4">
    <property type="entry name" value="CENTROSOMAL PROTEIN OF 126 KDA"/>
    <property type="match status" value="1"/>
</dbReference>
<evidence type="ECO:0008006" key="4">
    <source>
        <dbReference type="Google" id="ProtNLM"/>
    </source>
</evidence>
<proteinExistence type="predicted"/>
<dbReference type="GO" id="GO:0097546">
    <property type="term" value="C:ciliary base"/>
    <property type="evidence" value="ECO:0007669"/>
    <property type="project" value="InterPro"/>
</dbReference>
<dbReference type="GO" id="GO:0005813">
    <property type="term" value="C:centrosome"/>
    <property type="evidence" value="ECO:0007669"/>
    <property type="project" value="InterPro"/>
</dbReference>
<feature type="region of interest" description="Disordered" evidence="1">
    <location>
        <begin position="594"/>
        <end position="632"/>
    </location>
</feature>
<dbReference type="InterPro" id="IPR028257">
    <property type="entry name" value="CEP126"/>
</dbReference>
<name>A0AA88SSI7_TACVA</name>
<feature type="compositionally biased region" description="Basic and acidic residues" evidence="1">
    <location>
        <begin position="73"/>
        <end position="85"/>
    </location>
</feature>
<dbReference type="GO" id="GO:0031122">
    <property type="term" value="P:cytoplasmic microtubule organization"/>
    <property type="evidence" value="ECO:0007669"/>
    <property type="project" value="InterPro"/>
</dbReference>
<feature type="region of interest" description="Disordered" evidence="1">
    <location>
        <begin position="269"/>
        <end position="290"/>
    </location>
</feature>
<dbReference type="GO" id="GO:0007052">
    <property type="term" value="P:mitotic spindle organization"/>
    <property type="evidence" value="ECO:0007669"/>
    <property type="project" value="InterPro"/>
</dbReference>
<reference evidence="2" key="1">
    <citation type="submission" date="2023-08" db="EMBL/GenBank/DDBJ databases">
        <title>Pelteobagrus vachellii genome.</title>
        <authorList>
            <person name="Liu H."/>
        </authorList>
    </citation>
    <scope>NUCLEOTIDE SEQUENCE</scope>
    <source>
        <strain evidence="2">PRFRI_2022a</strain>
        <tissue evidence="2">Muscle</tissue>
    </source>
</reference>
<keyword evidence="3" id="KW-1185">Reference proteome</keyword>
<feature type="region of interest" description="Disordered" evidence="1">
    <location>
        <begin position="131"/>
        <end position="152"/>
    </location>
</feature>
<dbReference type="Pfam" id="PF15352">
    <property type="entry name" value="K1377"/>
    <property type="match status" value="2"/>
</dbReference>
<feature type="region of interest" description="Disordered" evidence="1">
    <location>
        <begin position="216"/>
        <end position="235"/>
    </location>
</feature>
<feature type="region of interest" description="Disordered" evidence="1">
    <location>
        <begin position="671"/>
        <end position="704"/>
    </location>
</feature>
<feature type="compositionally biased region" description="Polar residues" evidence="1">
    <location>
        <begin position="92"/>
        <end position="103"/>
    </location>
</feature>